<keyword evidence="2 6" id="KW-0436">Ligase</keyword>
<evidence type="ECO:0000313" key="6">
    <source>
        <dbReference type="EMBL" id="KZL90160.1"/>
    </source>
</evidence>
<dbReference type="PANTHER" id="PTHR43201:SF5">
    <property type="entry name" value="MEDIUM-CHAIN ACYL-COA LIGASE ACSF2, MITOCHONDRIAL"/>
    <property type="match status" value="1"/>
</dbReference>
<dbReference type="InterPro" id="IPR042099">
    <property type="entry name" value="ANL_N_sf"/>
</dbReference>
<evidence type="ECO:0000256" key="1">
    <source>
        <dbReference type="ARBA" id="ARBA00006432"/>
    </source>
</evidence>
<dbReference type="SUPFAM" id="SSF56801">
    <property type="entry name" value="Acetyl-CoA synthetase-like"/>
    <property type="match status" value="1"/>
</dbReference>
<dbReference type="InterPro" id="IPR025110">
    <property type="entry name" value="AMP-bd_C"/>
</dbReference>
<name>A0A162RNC6_9CLOT</name>
<dbReference type="PANTHER" id="PTHR43201">
    <property type="entry name" value="ACYL-COA SYNTHETASE"/>
    <property type="match status" value="1"/>
</dbReference>
<dbReference type="Gene3D" id="3.40.50.12780">
    <property type="entry name" value="N-terminal domain of ligase-like"/>
    <property type="match status" value="1"/>
</dbReference>
<dbReference type="FunFam" id="3.30.300.30:FF:000008">
    <property type="entry name" value="2,3-dihydroxybenzoate-AMP ligase"/>
    <property type="match status" value="1"/>
</dbReference>
<dbReference type="GO" id="GO:0004467">
    <property type="term" value="F:long-chain fatty acid-CoA ligase activity"/>
    <property type="evidence" value="ECO:0007669"/>
    <property type="project" value="UniProtKB-EC"/>
</dbReference>
<evidence type="ECO:0000313" key="7">
    <source>
        <dbReference type="Proteomes" id="UP000076603"/>
    </source>
</evidence>
<dbReference type="Proteomes" id="UP000076603">
    <property type="component" value="Unassembled WGS sequence"/>
</dbReference>
<dbReference type="AlphaFoldDB" id="A0A162RNC6"/>
<evidence type="ECO:0000256" key="2">
    <source>
        <dbReference type="ARBA" id="ARBA00022598"/>
    </source>
</evidence>
<dbReference type="Pfam" id="PF00501">
    <property type="entry name" value="AMP-binding"/>
    <property type="match status" value="1"/>
</dbReference>
<dbReference type="GO" id="GO:0031956">
    <property type="term" value="F:medium-chain fatty acid-CoA ligase activity"/>
    <property type="evidence" value="ECO:0007669"/>
    <property type="project" value="TreeGrafter"/>
</dbReference>
<evidence type="ECO:0000259" key="5">
    <source>
        <dbReference type="Pfam" id="PF13193"/>
    </source>
</evidence>
<keyword evidence="7" id="KW-1185">Reference proteome</keyword>
<dbReference type="PROSITE" id="PS00455">
    <property type="entry name" value="AMP_BINDING"/>
    <property type="match status" value="1"/>
</dbReference>
<keyword evidence="3" id="KW-0812">Transmembrane</keyword>
<dbReference type="STRING" id="1121326.CLMAG_46530"/>
<dbReference type="CDD" id="cd04433">
    <property type="entry name" value="AFD_class_I"/>
    <property type="match status" value="1"/>
</dbReference>
<feature type="domain" description="AMP-binding enzyme C-terminal" evidence="5">
    <location>
        <begin position="447"/>
        <end position="521"/>
    </location>
</feature>
<sequence length="538" mass="60833">MVNGNDFWPHELIADMTKRKVKDKIINTYPDLPNNLYDVLKKSAYNCSDKIAIIDNYNREYSYCRLLELVDQFSSYLHNIVGVKHGKHVALMLYNSIEFCVAFLALCKIGAVTIPLPSKYKKSEIRSLADKSDLNYIICDEDFYNWFIPYKNQGICIIKSTNAENGYGFSNISINHLPWTDSAGGYEDSSIIMFTSGTTSQSKGVVIKNYNIMHAIVSYQRVLGITCNDKTIIATPIYHITGLIALLGLFLYSKGTIYLHKFFDAQRVLKCAKENNITFIHAAPAVFLLLLEQAENFPKIPSLKSFAYGSSNMPKEKLKQLHKWLPNVHFHTVYGLTETTSPATIFSNNAATSEFIGSSGKPIPGTEFKIIDEDDREVSNNFVGEILIRGTVVLDNYYNLVSSSLDEDGWLRTGDLGYFNDQGYLYVVDRKKDMINRGGEKIWSYDIENEIYKISGVDEAAVVGIPNEVYGEVAAAAVKLTYNCMLTEDEIKQHLLEKLAKYKIPQRILILNDIPKTANGKVDKKAIRNLFKQEENIC</sequence>
<reference evidence="6 7" key="1">
    <citation type="submission" date="2016-04" db="EMBL/GenBank/DDBJ databases">
        <title>Genome sequence of Clostridium magnum DSM 2767.</title>
        <authorList>
            <person name="Poehlein A."/>
            <person name="Uhlig R."/>
            <person name="Fischer R."/>
            <person name="Bahl H."/>
            <person name="Daniel R."/>
        </authorList>
    </citation>
    <scope>NUCLEOTIDE SEQUENCE [LARGE SCALE GENOMIC DNA]</scope>
    <source>
        <strain evidence="6 7">DSM 2767</strain>
    </source>
</reference>
<dbReference type="InterPro" id="IPR020845">
    <property type="entry name" value="AMP-binding_CS"/>
</dbReference>
<accession>A0A162RNC6</accession>
<dbReference type="Gene3D" id="3.30.300.30">
    <property type="match status" value="1"/>
</dbReference>
<dbReference type="InterPro" id="IPR000873">
    <property type="entry name" value="AMP-dep_synth/lig_dom"/>
</dbReference>
<feature type="transmembrane region" description="Helical" evidence="3">
    <location>
        <begin position="232"/>
        <end position="252"/>
    </location>
</feature>
<protein>
    <submittedName>
        <fullName evidence="6">Long-chain-fatty-acid--CoA ligase</fullName>
        <ecNumber evidence="6">6.2.1.3</ecNumber>
    </submittedName>
</protein>
<dbReference type="EC" id="6.2.1.3" evidence="6"/>
<dbReference type="PATRIC" id="fig|1121326.3.peg.4713"/>
<feature type="domain" description="AMP-dependent synthetase/ligase" evidence="4">
    <location>
        <begin position="41"/>
        <end position="398"/>
    </location>
</feature>
<dbReference type="RefSeq" id="WP_066627661.1">
    <property type="nucleotide sequence ID" value="NZ_FQXL01000006.1"/>
</dbReference>
<dbReference type="EMBL" id="LWAE01000006">
    <property type="protein sequence ID" value="KZL90160.1"/>
    <property type="molecule type" value="Genomic_DNA"/>
</dbReference>
<dbReference type="Pfam" id="PF13193">
    <property type="entry name" value="AMP-binding_C"/>
    <property type="match status" value="1"/>
</dbReference>
<keyword evidence="3" id="KW-0472">Membrane</keyword>
<proteinExistence type="inferred from homology"/>
<gene>
    <name evidence="6" type="primary">lcfB</name>
    <name evidence="6" type="ORF">CLMAG_46530</name>
</gene>
<dbReference type="InterPro" id="IPR045851">
    <property type="entry name" value="AMP-bd_C_sf"/>
</dbReference>
<evidence type="ECO:0000259" key="4">
    <source>
        <dbReference type="Pfam" id="PF00501"/>
    </source>
</evidence>
<comment type="caution">
    <text evidence="6">The sequence shown here is derived from an EMBL/GenBank/DDBJ whole genome shotgun (WGS) entry which is preliminary data.</text>
</comment>
<organism evidence="6 7">
    <name type="scientific">Clostridium magnum DSM 2767</name>
    <dbReference type="NCBI Taxonomy" id="1121326"/>
    <lineage>
        <taxon>Bacteria</taxon>
        <taxon>Bacillati</taxon>
        <taxon>Bacillota</taxon>
        <taxon>Clostridia</taxon>
        <taxon>Eubacteriales</taxon>
        <taxon>Clostridiaceae</taxon>
        <taxon>Clostridium</taxon>
    </lineage>
</organism>
<evidence type="ECO:0000256" key="3">
    <source>
        <dbReference type="SAM" id="Phobius"/>
    </source>
</evidence>
<comment type="similarity">
    <text evidence="1">Belongs to the ATP-dependent AMP-binding enzyme family.</text>
</comment>
<dbReference type="OrthoDB" id="9778383at2"/>
<keyword evidence="3" id="KW-1133">Transmembrane helix</keyword>